<dbReference type="AlphaFoldDB" id="X6M1Z1"/>
<dbReference type="PANTHER" id="PTHR46630:SF1">
    <property type="entry name" value="TETRATRICOPEPTIDE REPEAT PROTEIN 29"/>
    <property type="match status" value="1"/>
</dbReference>
<keyword evidence="3" id="KW-0677">Repeat</keyword>
<gene>
    <name evidence="8" type="ORF">RFI_29974</name>
</gene>
<evidence type="ECO:0000256" key="7">
    <source>
        <dbReference type="SAM" id="MobiDB-lite"/>
    </source>
</evidence>
<dbReference type="Pfam" id="PF13181">
    <property type="entry name" value="TPR_8"/>
    <property type="match status" value="1"/>
</dbReference>
<feature type="repeat" description="TPR" evidence="6">
    <location>
        <begin position="339"/>
        <end position="372"/>
    </location>
</feature>
<feature type="compositionally biased region" description="Polar residues" evidence="7">
    <location>
        <begin position="24"/>
        <end position="51"/>
    </location>
</feature>
<dbReference type="Proteomes" id="UP000023152">
    <property type="component" value="Unassembled WGS sequence"/>
</dbReference>
<dbReference type="OMA" id="CEREGRY"/>
<feature type="region of interest" description="Disordered" evidence="7">
    <location>
        <begin position="1"/>
        <end position="68"/>
    </location>
</feature>
<evidence type="ECO:0000256" key="4">
    <source>
        <dbReference type="ARBA" id="ARBA00022803"/>
    </source>
</evidence>
<evidence type="ECO:0000256" key="1">
    <source>
        <dbReference type="ARBA" id="ARBA00004496"/>
    </source>
</evidence>
<sequence>MKTKALKNNPIKSDLQTGYGDSIPQLTYRQLSRASSVRNRQTNQKTDVNSDTGEESSRESGTTNKDEVEIEQLSQTDRQSLCIDILCEGCVDSFTEFFYLTHRYNENRELHETKFSVDEMIFIKQNLVMAEIAIGKRDIEKAHNAYKNIGDFFRQSNEGQTAIYFYEQCQKELNKAESEFSMEELLLRQQGTTVQTSDTNTDQKKSSFVQLLKELQVVTCLDLGLMYESMKEVDKAIQCYQRHIQIAQQLNNKSQLKSVHRNLIRTLHLRAEELTKNRQYDKALQILQECVNSAQLVKDLISEGTAHASIGNIYQIIKQYQPAIDHHENLVFNDKQGEGAAYFALGKCYDNISDYAVAIKYFEAYMKTANEEKRLEEECGASLALGDVYFQIQQFDKASVELLFTFSEIIPNVSSKIQKASFFLMFHFVSIISRCLCFQKSRDLFVAIKTMYCLCIFFVIIKEYYQVNFELSTKLHDKDRINNARIKLGVAKAQQNMSNFVQAVQEKEINKLLAWKNKRETL</sequence>
<comment type="subcellular location">
    <subcellularLocation>
        <location evidence="1">Cytoplasm</location>
    </subcellularLocation>
</comment>
<proteinExistence type="predicted"/>
<dbReference type="PROSITE" id="PS50005">
    <property type="entry name" value="TPR"/>
    <property type="match status" value="1"/>
</dbReference>
<name>X6M1Z1_RETFI</name>
<dbReference type="SMART" id="SM00028">
    <property type="entry name" value="TPR"/>
    <property type="match status" value="5"/>
</dbReference>
<dbReference type="GO" id="GO:0003341">
    <property type="term" value="P:cilium movement"/>
    <property type="evidence" value="ECO:0007669"/>
    <property type="project" value="TreeGrafter"/>
</dbReference>
<reference evidence="8 9" key="1">
    <citation type="journal article" date="2013" name="Curr. Biol.">
        <title>The Genome of the Foraminiferan Reticulomyxa filosa.</title>
        <authorList>
            <person name="Glockner G."/>
            <person name="Hulsmann N."/>
            <person name="Schleicher M."/>
            <person name="Noegel A.A."/>
            <person name="Eichinger L."/>
            <person name="Gallinger C."/>
            <person name="Pawlowski J."/>
            <person name="Sierra R."/>
            <person name="Euteneuer U."/>
            <person name="Pillet L."/>
            <person name="Moustafa A."/>
            <person name="Platzer M."/>
            <person name="Groth M."/>
            <person name="Szafranski K."/>
            <person name="Schliwa M."/>
        </authorList>
    </citation>
    <scope>NUCLEOTIDE SEQUENCE [LARGE SCALE GENOMIC DNA]</scope>
</reference>
<evidence type="ECO:0000313" key="8">
    <source>
        <dbReference type="EMBL" id="ETO07417.1"/>
    </source>
</evidence>
<comment type="caution">
    <text evidence="8">The sequence shown here is derived from an EMBL/GenBank/DDBJ whole genome shotgun (WGS) entry which is preliminary data.</text>
</comment>
<dbReference type="GO" id="GO:0005737">
    <property type="term" value="C:cytoplasm"/>
    <property type="evidence" value="ECO:0007669"/>
    <property type="project" value="UniProtKB-SubCell"/>
</dbReference>
<organism evidence="8 9">
    <name type="scientific">Reticulomyxa filosa</name>
    <dbReference type="NCBI Taxonomy" id="46433"/>
    <lineage>
        <taxon>Eukaryota</taxon>
        <taxon>Sar</taxon>
        <taxon>Rhizaria</taxon>
        <taxon>Retaria</taxon>
        <taxon>Foraminifera</taxon>
        <taxon>Monothalamids</taxon>
        <taxon>Reticulomyxidae</taxon>
        <taxon>Reticulomyxa</taxon>
    </lineage>
</organism>
<evidence type="ECO:0000256" key="3">
    <source>
        <dbReference type="ARBA" id="ARBA00022737"/>
    </source>
</evidence>
<evidence type="ECO:0000256" key="2">
    <source>
        <dbReference type="ARBA" id="ARBA00022490"/>
    </source>
</evidence>
<dbReference type="Pfam" id="PF13176">
    <property type="entry name" value="TPR_7"/>
    <property type="match status" value="1"/>
</dbReference>
<dbReference type="PANTHER" id="PTHR46630">
    <property type="entry name" value="TETRATRICOPEPTIDE REPEAT PROTEIN 29"/>
    <property type="match status" value="1"/>
</dbReference>
<evidence type="ECO:0000256" key="6">
    <source>
        <dbReference type="PROSITE-ProRule" id="PRU00339"/>
    </source>
</evidence>
<dbReference type="InterPro" id="IPR011990">
    <property type="entry name" value="TPR-like_helical_dom_sf"/>
</dbReference>
<dbReference type="Gene3D" id="1.25.40.10">
    <property type="entry name" value="Tetratricopeptide repeat domain"/>
    <property type="match status" value="3"/>
</dbReference>
<evidence type="ECO:0000313" key="9">
    <source>
        <dbReference type="Proteomes" id="UP000023152"/>
    </source>
</evidence>
<dbReference type="InterPro" id="IPR051476">
    <property type="entry name" value="Bac_ResReg_Asp_Phosphatase"/>
</dbReference>
<dbReference type="GO" id="GO:0005929">
    <property type="term" value="C:cilium"/>
    <property type="evidence" value="ECO:0007669"/>
    <property type="project" value="TreeGrafter"/>
</dbReference>
<dbReference type="InterPro" id="IPR019734">
    <property type="entry name" value="TPR_rpt"/>
</dbReference>
<keyword evidence="4 6" id="KW-0802">TPR repeat</keyword>
<evidence type="ECO:0000256" key="5">
    <source>
        <dbReference type="ARBA" id="ARBA00040665"/>
    </source>
</evidence>
<accession>X6M1Z1</accession>
<dbReference type="OrthoDB" id="626167at2759"/>
<dbReference type="SUPFAM" id="SSF48452">
    <property type="entry name" value="TPR-like"/>
    <property type="match status" value="2"/>
</dbReference>
<keyword evidence="2" id="KW-0963">Cytoplasm</keyword>
<keyword evidence="9" id="KW-1185">Reference proteome</keyword>
<protein>
    <recommendedName>
        <fullName evidence="5">Tetratricopeptide repeat protein 29</fullName>
    </recommendedName>
</protein>
<dbReference type="EMBL" id="ASPP01026176">
    <property type="protein sequence ID" value="ETO07417.1"/>
    <property type="molecule type" value="Genomic_DNA"/>
</dbReference>